<dbReference type="PROSITE" id="PS50002">
    <property type="entry name" value="SH3"/>
    <property type="match status" value="1"/>
</dbReference>
<dbReference type="EMBL" id="JADCUA010000001">
    <property type="protein sequence ID" value="KAH9843770.1"/>
    <property type="molecule type" value="Genomic_DNA"/>
</dbReference>
<protein>
    <submittedName>
        <fullName evidence="7">SH3-domain-containing protein</fullName>
    </submittedName>
</protein>
<dbReference type="InterPro" id="IPR046982">
    <property type="entry name" value="BIN3/RVS161-like"/>
</dbReference>
<dbReference type="SMART" id="SM00326">
    <property type="entry name" value="SH3"/>
    <property type="match status" value="1"/>
</dbReference>
<dbReference type="InterPro" id="IPR036028">
    <property type="entry name" value="SH3-like_dom_sf"/>
</dbReference>
<dbReference type="PRINTS" id="PR00499">
    <property type="entry name" value="P67PHOX"/>
</dbReference>
<accession>A0ABQ8KYV5</accession>
<feature type="region of interest" description="Disordered" evidence="5">
    <location>
        <begin position="106"/>
        <end position="135"/>
    </location>
</feature>
<evidence type="ECO:0000313" key="8">
    <source>
        <dbReference type="Proteomes" id="UP000814176"/>
    </source>
</evidence>
<evidence type="ECO:0000256" key="5">
    <source>
        <dbReference type="SAM" id="MobiDB-lite"/>
    </source>
</evidence>
<dbReference type="RefSeq" id="XP_047784580.1">
    <property type="nucleotide sequence ID" value="XM_047916467.1"/>
</dbReference>
<name>A0ABQ8KYV5_9APHY</name>
<feature type="compositionally biased region" description="Polar residues" evidence="5">
    <location>
        <begin position="192"/>
        <end position="201"/>
    </location>
</feature>
<evidence type="ECO:0000259" key="6">
    <source>
        <dbReference type="PROSITE" id="PS50002"/>
    </source>
</evidence>
<keyword evidence="8" id="KW-1185">Reference proteome</keyword>
<evidence type="ECO:0000256" key="3">
    <source>
        <dbReference type="ARBA" id="ARBA00022490"/>
    </source>
</evidence>
<feature type="compositionally biased region" description="Pro residues" evidence="5">
    <location>
        <begin position="202"/>
        <end position="211"/>
    </location>
</feature>
<comment type="caution">
    <text evidence="7">The sequence shown here is derived from an EMBL/GenBank/DDBJ whole genome shotgun (WGS) entry which is preliminary data.</text>
</comment>
<feature type="region of interest" description="Disordered" evidence="5">
    <location>
        <begin position="29"/>
        <end position="86"/>
    </location>
</feature>
<dbReference type="SUPFAM" id="SSF50044">
    <property type="entry name" value="SH3-domain"/>
    <property type="match status" value="1"/>
</dbReference>
<evidence type="ECO:0000256" key="4">
    <source>
        <dbReference type="PROSITE-ProRule" id="PRU00192"/>
    </source>
</evidence>
<feature type="region of interest" description="Disordered" evidence="5">
    <location>
        <begin position="154"/>
        <end position="220"/>
    </location>
</feature>
<dbReference type="Proteomes" id="UP000814176">
    <property type="component" value="Unassembled WGS sequence"/>
</dbReference>
<evidence type="ECO:0000313" key="7">
    <source>
        <dbReference type="EMBL" id="KAH9843770.1"/>
    </source>
</evidence>
<dbReference type="GeneID" id="71997199"/>
<dbReference type="PRINTS" id="PR00452">
    <property type="entry name" value="SH3DOMAIN"/>
</dbReference>
<keyword evidence="3" id="KW-0963">Cytoplasm</keyword>
<comment type="subcellular location">
    <subcellularLocation>
        <location evidence="1">Cytoplasm</location>
    </subcellularLocation>
</comment>
<dbReference type="PANTHER" id="PTHR47174:SF3">
    <property type="entry name" value="BRIDGING INTEGRATOR 3"/>
    <property type="match status" value="1"/>
</dbReference>
<dbReference type="CDD" id="cd00174">
    <property type="entry name" value="SH3"/>
    <property type="match status" value="1"/>
</dbReference>
<dbReference type="PANTHER" id="PTHR47174">
    <property type="entry name" value="BRIDGING INTEGRATOR 3"/>
    <property type="match status" value="1"/>
</dbReference>
<evidence type="ECO:0000256" key="1">
    <source>
        <dbReference type="ARBA" id="ARBA00004496"/>
    </source>
</evidence>
<organism evidence="7 8">
    <name type="scientific">Rhodofomes roseus</name>
    <dbReference type="NCBI Taxonomy" id="34475"/>
    <lineage>
        <taxon>Eukaryota</taxon>
        <taxon>Fungi</taxon>
        <taxon>Dikarya</taxon>
        <taxon>Basidiomycota</taxon>
        <taxon>Agaricomycotina</taxon>
        <taxon>Agaricomycetes</taxon>
        <taxon>Polyporales</taxon>
        <taxon>Rhodofomes</taxon>
    </lineage>
</organism>
<feature type="compositionally biased region" description="Low complexity" evidence="5">
    <location>
        <begin position="35"/>
        <end position="52"/>
    </location>
</feature>
<feature type="domain" description="SH3" evidence="6">
    <location>
        <begin position="218"/>
        <end position="275"/>
    </location>
</feature>
<evidence type="ECO:0000256" key="2">
    <source>
        <dbReference type="ARBA" id="ARBA00022443"/>
    </source>
</evidence>
<gene>
    <name evidence="7" type="ORF">C8Q71DRAFT_12941</name>
</gene>
<dbReference type="Gene3D" id="2.30.30.40">
    <property type="entry name" value="SH3 Domains"/>
    <property type="match status" value="1"/>
</dbReference>
<dbReference type="InterPro" id="IPR001452">
    <property type="entry name" value="SH3_domain"/>
</dbReference>
<dbReference type="Pfam" id="PF00018">
    <property type="entry name" value="SH3_1"/>
    <property type="match status" value="1"/>
</dbReference>
<keyword evidence="2 4" id="KW-0728">SH3 domain</keyword>
<feature type="compositionally biased region" description="Low complexity" evidence="5">
    <location>
        <begin position="74"/>
        <end position="83"/>
    </location>
</feature>
<reference evidence="7 8" key="1">
    <citation type="journal article" date="2021" name="Environ. Microbiol.">
        <title>Gene family expansions and transcriptome signatures uncover fungal adaptations to wood decay.</title>
        <authorList>
            <person name="Hage H."/>
            <person name="Miyauchi S."/>
            <person name="Viragh M."/>
            <person name="Drula E."/>
            <person name="Min B."/>
            <person name="Chaduli D."/>
            <person name="Navarro D."/>
            <person name="Favel A."/>
            <person name="Norest M."/>
            <person name="Lesage-Meessen L."/>
            <person name="Balint B."/>
            <person name="Merenyi Z."/>
            <person name="de Eugenio L."/>
            <person name="Morin E."/>
            <person name="Martinez A.T."/>
            <person name="Baldrian P."/>
            <person name="Stursova M."/>
            <person name="Martinez M.J."/>
            <person name="Novotny C."/>
            <person name="Magnuson J.K."/>
            <person name="Spatafora J.W."/>
            <person name="Maurice S."/>
            <person name="Pangilinan J."/>
            <person name="Andreopoulos W."/>
            <person name="LaButti K."/>
            <person name="Hundley H."/>
            <person name="Na H."/>
            <person name="Kuo A."/>
            <person name="Barry K."/>
            <person name="Lipzen A."/>
            <person name="Henrissat B."/>
            <person name="Riley R."/>
            <person name="Ahrendt S."/>
            <person name="Nagy L.G."/>
            <person name="Grigoriev I.V."/>
            <person name="Martin F."/>
            <person name="Rosso M.N."/>
        </authorList>
    </citation>
    <scope>NUCLEOTIDE SEQUENCE [LARGE SCALE GENOMIC DNA]</scope>
    <source>
        <strain evidence="7 8">CIRM-BRFM 1785</strain>
    </source>
</reference>
<proteinExistence type="predicted"/>
<sequence length="275" mass="29024">MVFANLNNREKDAFFSLLDEYFTSRPELLNKPGQSSDAVKASAASALHSAFSKTTPQEAASIVKRAIPPPRPDASSASSQQASVPEFPSAAAGRVAAAAAAFGASGAQLPRPPARRAPSSASEEQESSANKFVQEKRFGDVDVSSGKAMFSSLRNSTASKHATPPSVAPPTPSAIQSRRGAFAPPPVRRADSTASNAGNTSSPPPPPPPRPRVPEPEPEGEWAEALYDYTSDDPGDLPLEEGARVFIVERTSDDWWTGEMDGRRGLVPAAYVKVL</sequence>